<protein>
    <recommendedName>
        <fullName evidence="6">Alpha-type protein kinase domain-containing protein</fullName>
    </recommendedName>
</protein>
<dbReference type="CDD" id="cd04515">
    <property type="entry name" value="Alpha_kinase"/>
    <property type="match status" value="1"/>
</dbReference>
<dbReference type="PANTHER" id="PTHR45992">
    <property type="entry name" value="EUKARYOTIC ELONGATION FACTOR 2 KINASE-RELATED"/>
    <property type="match status" value="1"/>
</dbReference>
<evidence type="ECO:0000256" key="1">
    <source>
        <dbReference type="ARBA" id="ARBA00022527"/>
    </source>
</evidence>
<dbReference type="STRING" id="45351.A7RTH7"/>
<keyword evidence="8" id="KW-1185">Reference proteome</keyword>
<dbReference type="InterPro" id="IPR004166">
    <property type="entry name" value="a-kinase_dom"/>
</dbReference>
<evidence type="ECO:0000256" key="2">
    <source>
        <dbReference type="ARBA" id="ARBA00022679"/>
    </source>
</evidence>
<keyword evidence="5" id="KW-0067">ATP-binding</keyword>
<keyword evidence="3" id="KW-0547">Nucleotide-binding</keyword>
<dbReference type="PhylomeDB" id="A7RTH7"/>
<dbReference type="InterPro" id="IPR011009">
    <property type="entry name" value="Kinase-like_dom_sf"/>
</dbReference>
<dbReference type="InterPro" id="IPR051852">
    <property type="entry name" value="Alpha-type_PK"/>
</dbReference>
<dbReference type="Proteomes" id="UP000001593">
    <property type="component" value="Unassembled WGS sequence"/>
</dbReference>
<keyword evidence="4" id="KW-0418">Kinase</keyword>
<feature type="domain" description="Alpha-type protein kinase" evidence="6">
    <location>
        <begin position="1"/>
        <end position="124"/>
    </location>
</feature>
<name>A7RTH7_NEMVE</name>
<reference evidence="7 8" key="1">
    <citation type="journal article" date="2007" name="Science">
        <title>Sea anemone genome reveals ancestral eumetazoan gene repertoire and genomic organization.</title>
        <authorList>
            <person name="Putnam N.H."/>
            <person name="Srivastava M."/>
            <person name="Hellsten U."/>
            <person name="Dirks B."/>
            <person name="Chapman J."/>
            <person name="Salamov A."/>
            <person name="Terry A."/>
            <person name="Shapiro H."/>
            <person name="Lindquist E."/>
            <person name="Kapitonov V.V."/>
            <person name="Jurka J."/>
            <person name="Genikhovich G."/>
            <person name="Grigoriev I.V."/>
            <person name="Lucas S.M."/>
            <person name="Steele R.E."/>
            <person name="Finnerty J.R."/>
            <person name="Technau U."/>
            <person name="Martindale M.Q."/>
            <person name="Rokhsar D.S."/>
        </authorList>
    </citation>
    <scope>NUCLEOTIDE SEQUENCE [LARGE SCALE GENOMIC DNA]</scope>
    <source>
        <strain evidence="8">CH2 X CH6</strain>
    </source>
</reference>
<organism evidence="7 8">
    <name type="scientific">Nematostella vectensis</name>
    <name type="common">Starlet sea anemone</name>
    <dbReference type="NCBI Taxonomy" id="45351"/>
    <lineage>
        <taxon>Eukaryota</taxon>
        <taxon>Metazoa</taxon>
        <taxon>Cnidaria</taxon>
        <taxon>Anthozoa</taxon>
        <taxon>Hexacorallia</taxon>
        <taxon>Actiniaria</taxon>
        <taxon>Edwardsiidae</taxon>
        <taxon>Nematostella</taxon>
    </lineage>
</organism>
<sequence>MTNELGQHKWVTIEEYVKGDFVKYITNDGTSCDSEDGYMEIEQKCVSLTHFSIEHSLGLLLIVDLQGSGHTLYDPEIASRDHTKDGKFLFAAGNLSQTAMDNFLAQHREFNMYCKLLELKLEKGKRLRQSIIPRVKHS</sequence>
<evidence type="ECO:0000256" key="4">
    <source>
        <dbReference type="ARBA" id="ARBA00022777"/>
    </source>
</evidence>
<dbReference type="InParanoid" id="A7RTH7"/>
<evidence type="ECO:0000259" key="6">
    <source>
        <dbReference type="PROSITE" id="PS51158"/>
    </source>
</evidence>
<proteinExistence type="predicted"/>
<dbReference type="GO" id="GO:0005524">
    <property type="term" value="F:ATP binding"/>
    <property type="evidence" value="ECO:0007669"/>
    <property type="project" value="UniProtKB-KW"/>
</dbReference>
<dbReference type="HOGENOM" id="CLU_1857638_0_0_1"/>
<dbReference type="PANTHER" id="PTHR45992:SF2">
    <property type="entry name" value="EUKARYOTIC ELONGATION FACTOR 2 KINASE"/>
    <property type="match status" value="1"/>
</dbReference>
<accession>A7RTH7</accession>
<dbReference type="Pfam" id="PF02816">
    <property type="entry name" value="Alpha_kinase"/>
    <property type="match status" value="1"/>
</dbReference>
<dbReference type="GO" id="GO:0004674">
    <property type="term" value="F:protein serine/threonine kinase activity"/>
    <property type="evidence" value="ECO:0007669"/>
    <property type="project" value="UniProtKB-KW"/>
</dbReference>
<evidence type="ECO:0000256" key="3">
    <source>
        <dbReference type="ARBA" id="ARBA00022741"/>
    </source>
</evidence>
<keyword evidence="2" id="KW-0808">Transferase</keyword>
<evidence type="ECO:0000313" key="8">
    <source>
        <dbReference type="Proteomes" id="UP000001593"/>
    </source>
</evidence>
<dbReference type="OrthoDB" id="5987862at2759"/>
<gene>
    <name evidence="7" type="ORF">NEMVEDRAFT_v1g201913</name>
</gene>
<dbReference type="EMBL" id="DS469537">
    <property type="protein sequence ID" value="EDO45216.1"/>
    <property type="molecule type" value="Genomic_DNA"/>
</dbReference>
<dbReference type="AlphaFoldDB" id="A7RTH7"/>
<dbReference type="SUPFAM" id="SSF56112">
    <property type="entry name" value="Protein kinase-like (PK-like)"/>
    <property type="match status" value="1"/>
</dbReference>
<dbReference type="KEGG" id="nve:5517307"/>
<evidence type="ECO:0000256" key="5">
    <source>
        <dbReference type="ARBA" id="ARBA00022840"/>
    </source>
</evidence>
<keyword evidence="1" id="KW-0723">Serine/threonine-protein kinase</keyword>
<evidence type="ECO:0000313" key="7">
    <source>
        <dbReference type="EMBL" id="EDO45216.1"/>
    </source>
</evidence>
<dbReference type="eggNOG" id="KOG3614">
    <property type="taxonomic scope" value="Eukaryota"/>
</dbReference>
<dbReference type="Gene3D" id="3.20.200.10">
    <property type="entry name" value="MHCK/EF2 kinase"/>
    <property type="match status" value="1"/>
</dbReference>
<dbReference type="PROSITE" id="PS51158">
    <property type="entry name" value="ALPHA_KINASE"/>
    <property type="match status" value="1"/>
</dbReference>